<keyword evidence="3" id="KW-1185">Reference proteome</keyword>
<dbReference type="GO" id="GO:0000444">
    <property type="term" value="C:MIS12/MIND type complex"/>
    <property type="evidence" value="ECO:0007669"/>
    <property type="project" value="TreeGrafter"/>
</dbReference>
<dbReference type="PANTHER" id="PTHR31749">
    <property type="entry name" value="KINETOCHORE-ASSOCIATED PROTEIN NSL1 HOMOLOG"/>
    <property type="match status" value="1"/>
</dbReference>
<keyword evidence="1" id="KW-0175">Coiled coil</keyword>
<gene>
    <name evidence="2" type="ORF">NA57DRAFT_73448</name>
</gene>
<feature type="coiled-coil region" evidence="1">
    <location>
        <begin position="103"/>
        <end position="130"/>
    </location>
</feature>
<reference evidence="2" key="1">
    <citation type="journal article" date="2020" name="Stud. Mycol.">
        <title>101 Dothideomycetes genomes: a test case for predicting lifestyles and emergence of pathogens.</title>
        <authorList>
            <person name="Haridas S."/>
            <person name="Albert R."/>
            <person name="Binder M."/>
            <person name="Bloem J."/>
            <person name="Labutti K."/>
            <person name="Salamov A."/>
            <person name="Andreopoulos B."/>
            <person name="Baker S."/>
            <person name="Barry K."/>
            <person name="Bills G."/>
            <person name="Bluhm B."/>
            <person name="Cannon C."/>
            <person name="Castanera R."/>
            <person name="Culley D."/>
            <person name="Daum C."/>
            <person name="Ezra D."/>
            <person name="Gonzalez J."/>
            <person name="Henrissat B."/>
            <person name="Kuo A."/>
            <person name="Liang C."/>
            <person name="Lipzen A."/>
            <person name="Lutzoni F."/>
            <person name="Magnuson J."/>
            <person name="Mondo S."/>
            <person name="Nolan M."/>
            <person name="Ohm R."/>
            <person name="Pangilinan J."/>
            <person name="Park H.-J."/>
            <person name="Ramirez L."/>
            <person name="Alfaro M."/>
            <person name="Sun H."/>
            <person name="Tritt A."/>
            <person name="Yoshinaga Y."/>
            <person name="Zwiers L.-H."/>
            <person name="Turgeon B."/>
            <person name="Goodwin S."/>
            <person name="Spatafora J."/>
            <person name="Crous P."/>
            <person name="Grigoriev I."/>
        </authorList>
    </citation>
    <scope>NUCLEOTIDE SEQUENCE</scope>
    <source>
        <strain evidence="2">CBS 133067</strain>
    </source>
</reference>
<dbReference type="OrthoDB" id="2135762at2759"/>
<dbReference type="Proteomes" id="UP000799772">
    <property type="component" value="Unassembled WGS sequence"/>
</dbReference>
<dbReference type="GO" id="GO:0000070">
    <property type="term" value="P:mitotic sister chromatid segregation"/>
    <property type="evidence" value="ECO:0007669"/>
    <property type="project" value="InterPro"/>
</dbReference>
<sequence length="222" mass="24569">MATAARSEHRKIDLQSPADLAYIHSHMSRSARDKIDRALPPAAAPAGEEDKLRRRVEELVDGYVKSLWEGVRMNVRVNGIDAAEGSEGDVRMGGVEDDLEPFDHRLADRIRALEAQKEALTERVADLRRTAPAAAATTFEAQFLHESEMLDKEARDAEEEAVKQAVESRIELDVAALERWDDVKRTWERGAEGLVALKGSLGETRAKVERVGSVVGYVEGRG</sequence>
<accession>A0A9P4MDV9</accession>
<dbReference type="InterPro" id="IPR013950">
    <property type="entry name" value="Mis14/Nsl1"/>
</dbReference>
<evidence type="ECO:0000313" key="3">
    <source>
        <dbReference type="Proteomes" id="UP000799772"/>
    </source>
</evidence>
<dbReference type="Pfam" id="PF08641">
    <property type="entry name" value="Mis14"/>
    <property type="match status" value="1"/>
</dbReference>
<evidence type="ECO:0008006" key="4">
    <source>
        <dbReference type="Google" id="ProtNLM"/>
    </source>
</evidence>
<dbReference type="PANTHER" id="PTHR31749:SF3">
    <property type="entry name" value="KINETOCHORE-ASSOCIATED PROTEIN NSL1 HOMOLOG"/>
    <property type="match status" value="1"/>
</dbReference>
<comment type="caution">
    <text evidence="2">The sequence shown here is derived from an EMBL/GenBank/DDBJ whole genome shotgun (WGS) entry which is preliminary data.</text>
</comment>
<protein>
    <recommendedName>
        <fullName evidence="4">Kinetochore protein mis14</fullName>
    </recommendedName>
</protein>
<proteinExistence type="predicted"/>
<name>A0A9P4MDV9_9PEZI</name>
<evidence type="ECO:0000256" key="1">
    <source>
        <dbReference type="SAM" id="Coils"/>
    </source>
</evidence>
<organism evidence="2 3">
    <name type="scientific">Rhizodiscina lignyota</name>
    <dbReference type="NCBI Taxonomy" id="1504668"/>
    <lineage>
        <taxon>Eukaryota</taxon>
        <taxon>Fungi</taxon>
        <taxon>Dikarya</taxon>
        <taxon>Ascomycota</taxon>
        <taxon>Pezizomycotina</taxon>
        <taxon>Dothideomycetes</taxon>
        <taxon>Pleosporomycetidae</taxon>
        <taxon>Aulographales</taxon>
        <taxon>Rhizodiscinaceae</taxon>
        <taxon>Rhizodiscina</taxon>
    </lineage>
</organism>
<dbReference type="AlphaFoldDB" id="A0A9P4MDV9"/>
<evidence type="ECO:0000313" key="2">
    <source>
        <dbReference type="EMBL" id="KAF2102009.1"/>
    </source>
</evidence>
<dbReference type="EMBL" id="ML978123">
    <property type="protein sequence ID" value="KAF2102009.1"/>
    <property type="molecule type" value="Genomic_DNA"/>
</dbReference>